<dbReference type="Gene3D" id="3.40.50.11610">
    <property type="entry name" value="Multifunctional 2-oxoglutarate metabolism enzyme, C-terminal domain"/>
    <property type="match status" value="1"/>
</dbReference>
<evidence type="ECO:0000256" key="2">
    <source>
        <dbReference type="ARBA" id="ARBA00003906"/>
    </source>
</evidence>
<dbReference type="SUPFAM" id="SSF52518">
    <property type="entry name" value="Thiamin diphosphate-binding fold (THDP-binding)"/>
    <property type="match status" value="2"/>
</dbReference>
<reference evidence="12 13" key="1">
    <citation type="submission" date="2019-07" db="EMBL/GenBank/DDBJ databases">
        <title>Whole genome shotgun sequence of Skermanella aerolata NBRC 106429.</title>
        <authorList>
            <person name="Hosoyama A."/>
            <person name="Uohara A."/>
            <person name="Ohji S."/>
            <person name="Ichikawa N."/>
        </authorList>
    </citation>
    <scope>NUCLEOTIDE SEQUENCE [LARGE SCALE GENOMIC DNA]</scope>
    <source>
        <strain evidence="12 13">NBRC 106429</strain>
    </source>
</reference>
<dbReference type="GO" id="GO:0004591">
    <property type="term" value="F:oxoglutarate dehydrogenase (succinyl-transferring) activity"/>
    <property type="evidence" value="ECO:0007669"/>
    <property type="project" value="UniProtKB-EC"/>
</dbReference>
<dbReference type="NCBIfam" id="TIGR00239">
    <property type="entry name" value="2oxo_dh_E1"/>
    <property type="match status" value="1"/>
</dbReference>
<keyword evidence="7" id="KW-0560">Oxidoreductase</keyword>
<dbReference type="Pfam" id="PF02779">
    <property type="entry name" value="Transket_pyr"/>
    <property type="match status" value="1"/>
</dbReference>
<keyword evidence="13" id="KW-1185">Reference proteome</keyword>
<evidence type="ECO:0000256" key="8">
    <source>
        <dbReference type="ARBA" id="ARBA00023052"/>
    </source>
</evidence>
<dbReference type="Pfam" id="PF16078">
    <property type="entry name" value="2-oxogl_dehyd_N"/>
    <property type="match status" value="1"/>
</dbReference>
<dbReference type="PANTHER" id="PTHR23152">
    <property type="entry name" value="2-OXOGLUTARATE DEHYDROGENASE"/>
    <property type="match status" value="1"/>
</dbReference>
<evidence type="ECO:0000256" key="3">
    <source>
        <dbReference type="ARBA" id="ARBA00006936"/>
    </source>
</evidence>
<dbReference type="Pfam" id="PF00676">
    <property type="entry name" value="E1_dh"/>
    <property type="match status" value="1"/>
</dbReference>
<dbReference type="OrthoDB" id="9759785at2"/>
<dbReference type="RefSeq" id="WP_044429964.1">
    <property type="nucleotide sequence ID" value="NZ_BJYZ01000021.1"/>
</dbReference>
<dbReference type="InterPro" id="IPR032106">
    <property type="entry name" value="2-oxogl_dehyd_N"/>
</dbReference>
<evidence type="ECO:0000256" key="7">
    <source>
        <dbReference type="ARBA" id="ARBA00023002"/>
    </source>
</evidence>
<evidence type="ECO:0000313" key="12">
    <source>
        <dbReference type="EMBL" id="GEO40418.1"/>
    </source>
</evidence>
<dbReference type="EC" id="1.2.4.2" evidence="5"/>
<proteinExistence type="inferred from homology"/>
<dbReference type="Gene3D" id="1.10.287.1150">
    <property type="entry name" value="TPP helical domain"/>
    <property type="match status" value="1"/>
</dbReference>
<comment type="function">
    <text evidence="2">E1 component of the 2-oxoglutarate dehydrogenase (OGDH) complex which catalyzes the decarboxylation of 2-oxoglutarate, the first step in the conversion of 2-oxoglutarate to succinyl-CoA and CO(2).</text>
</comment>
<organism evidence="12 13">
    <name type="scientific">Skermanella aerolata</name>
    <dbReference type="NCBI Taxonomy" id="393310"/>
    <lineage>
        <taxon>Bacteria</taxon>
        <taxon>Pseudomonadati</taxon>
        <taxon>Pseudomonadota</taxon>
        <taxon>Alphaproteobacteria</taxon>
        <taxon>Rhodospirillales</taxon>
        <taxon>Azospirillaceae</taxon>
        <taxon>Skermanella</taxon>
    </lineage>
</organism>
<sequence>MSATPDQSSFLFGSNATFIAELYARYLNDPQSVDSSWNSFFTELNDDAREVLDELRGASWAPNTTSVIGEEPAAKTNGATAPAAAKANGHAAGLNGAAAPAAALDQDQLRAATLDSLRALMLIRVYRVRGHLQATLDPLGLEKREQHPELDPRSYGFTDADFDRPIFINNVLGMETATLRQILEVLQKTYCGTIGVEFMHIQDPDQKAWIQERIEGGRNHTDFTVNGKKAILERLTAAENFERFLDKKYTGTKRFGLDGGEALMPAMEQVLKRGTQLGLKEVVLGMAHRGRLNVLANFMGKPFKAIFSEFQGNSAHPEDVQGSGDVKYHLGTSSDRDFDGAPVHLSLSPNPSHLEAVDPVVVGRVRAKQIQRSGTVPPTEESRDEVLGILLHGDAAFAGQGLVAETLMMSELKGYRVGGTIHFIINNQIGFTTMPSYSRSGPYCTDVAKMIQAPIFHVNGDDPEAVVHVSRIAIEFRQKFKKDVVVDLFCYRRHGHNEGDEPAFTQPLMYKAIRSHPSTREVYAQKLIAENVITPAESEQIVADFFKKLEDDFEVASHYKPNRADWLEGKWSGLEAASGDDRRGNTAVSMELLREVGKAISTEPKHIKVNGKIARQLKAKAQAIESGEGIDWATAEALAFGTLCAEGTPVRLSGQDVGRGTFSQRHSVLIDQETEERFIPLNSIREGQATYEVHDSPLSEAAVLGFEYGVSLAEPHGLVLWEAQFGDFANGAQVIIDQFISSGESKWLRMSGLVMLLPHGYEGQGPEHSSARLERYLQMCGEDNWQILNCTSPANYFHALRRQMRRDFRKPLVVFEPKSLLRHKLAVSKLEEFGPGTSFHRILSEPFELVADDQVRRVVLCTGKVYYDLLQEREARGIKDVAIVRLEQLYPFPRTSLTRELSRYKNADVVWCQEEPRNMGAWAFIDRRLEDCIVAAQIKASRPSYAGRVEAASPATGMLKRHNQEQAKLVDDALTVK</sequence>
<dbReference type="InterPro" id="IPR029061">
    <property type="entry name" value="THDP-binding"/>
</dbReference>
<dbReference type="FunFam" id="1.10.287.1150:FF:000004">
    <property type="entry name" value="2-oxoglutarate dehydrogenase E1 component"/>
    <property type="match status" value="1"/>
</dbReference>
<dbReference type="GO" id="GO:0006096">
    <property type="term" value="P:glycolytic process"/>
    <property type="evidence" value="ECO:0007669"/>
    <property type="project" value="UniProtKB-KW"/>
</dbReference>
<comment type="subunit">
    <text evidence="4">Homodimer. Part of the 2-oxoglutarate dehydrogenase (OGDH) complex composed of E1 (2-oxoglutarate dehydrogenase), E2 (dihydrolipoamide succinyltransferase) and E3 (dihydrolipoamide dehydrogenase); the complex contains multiple copies of the three enzymatic components (E1, E2 and E3).</text>
</comment>
<gene>
    <name evidence="12" type="primary">sucA</name>
    <name evidence="12" type="ORF">SAE02_45660</name>
</gene>
<dbReference type="Gene3D" id="3.40.50.970">
    <property type="match status" value="1"/>
</dbReference>
<evidence type="ECO:0000256" key="5">
    <source>
        <dbReference type="ARBA" id="ARBA00012280"/>
    </source>
</evidence>
<keyword evidence="9" id="KW-0324">Glycolysis</keyword>
<dbReference type="FunFam" id="3.40.50.12470:FF:000003">
    <property type="entry name" value="2-oxoglutarate dehydrogenase E1 component"/>
    <property type="match status" value="1"/>
</dbReference>
<dbReference type="GO" id="GO:0030976">
    <property type="term" value="F:thiamine pyrophosphate binding"/>
    <property type="evidence" value="ECO:0007669"/>
    <property type="project" value="InterPro"/>
</dbReference>
<comment type="similarity">
    <text evidence="3">Belongs to the alpha-ketoglutarate dehydrogenase family.</text>
</comment>
<evidence type="ECO:0000256" key="10">
    <source>
        <dbReference type="ARBA" id="ARBA00030680"/>
    </source>
</evidence>
<dbReference type="InterPro" id="IPR011603">
    <property type="entry name" value="2oxoglutarate_DH_E1"/>
</dbReference>
<evidence type="ECO:0000259" key="11">
    <source>
        <dbReference type="SMART" id="SM00861"/>
    </source>
</evidence>
<dbReference type="Gene3D" id="3.40.50.12470">
    <property type="match status" value="1"/>
</dbReference>
<evidence type="ECO:0000313" key="13">
    <source>
        <dbReference type="Proteomes" id="UP000321523"/>
    </source>
</evidence>
<dbReference type="AlphaFoldDB" id="A0A512DVC6"/>
<feature type="domain" description="Transketolase-like pyrimidine-binding" evidence="11">
    <location>
        <begin position="630"/>
        <end position="823"/>
    </location>
</feature>
<comment type="cofactor">
    <cofactor evidence="1">
        <name>thiamine diphosphate</name>
        <dbReference type="ChEBI" id="CHEBI:58937"/>
    </cofactor>
</comment>
<dbReference type="NCBIfam" id="NF006914">
    <property type="entry name" value="PRK09404.1"/>
    <property type="match status" value="1"/>
</dbReference>
<dbReference type="Proteomes" id="UP000321523">
    <property type="component" value="Unassembled WGS sequence"/>
</dbReference>
<comment type="caution">
    <text evidence="12">The sequence shown here is derived from an EMBL/GenBank/DDBJ whole genome shotgun (WGS) entry which is preliminary data.</text>
</comment>
<dbReference type="InterPro" id="IPR001017">
    <property type="entry name" value="DH_E1"/>
</dbReference>
<dbReference type="CDD" id="cd02016">
    <property type="entry name" value="TPP_E1_OGDC_like"/>
    <property type="match status" value="1"/>
</dbReference>
<evidence type="ECO:0000256" key="9">
    <source>
        <dbReference type="ARBA" id="ARBA00023152"/>
    </source>
</evidence>
<dbReference type="GO" id="GO:0006099">
    <property type="term" value="P:tricarboxylic acid cycle"/>
    <property type="evidence" value="ECO:0007669"/>
    <property type="project" value="TreeGrafter"/>
</dbReference>
<dbReference type="NCBIfam" id="NF008907">
    <property type="entry name" value="PRK12270.1"/>
    <property type="match status" value="1"/>
</dbReference>
<dbReference type="GO" id="GO:0045252">
    <property type="term" value="C:oxoglutarate dehydrogenase complex"/>
    <property type="evidence" value="ECO:0007669"/>
    <property type="project" value="TreeGrafter"/>
</dbReference>
<dbReference type="PIRSF" id="PIRSF000157">
    <property type="entry name" value="Oxoglu_dh_E1"/>
    <property type="match status" value="1"/>
</dbReference>
<evidence type="ECO:0000256" key="4">
    <source>
        <dbReference type="ARBA" id="ARBA00011301"/>
    </source>
</evidence>
<keyword evidence="8" id="KW-0786">Thiamine pyrophosphate</keyword>
<dbReference type="EMBL" id="BJYZ01000021">
    <property type="protein sequence ID" value="GEO40418.1"/>
    <property type="molecule type" value="Genomic_DNA"/>
</dbReference>
<accession>A0A512DVC6</accession>
<dbReference type="GO" id="GO:0005829">
    <property type="term" value="C:cytosol"/>
    <property type="evidence" value="ECO:0007669"/>
    <property type="project" value="TreeGrafter"/>
</dbReference>
<dbReference type="Pfam" id="PF16870">
    <property type="entry name" value="OxoGdeHyase_C"/>
    <property type="match status" value="1"/>
</dbReference>
<evidence type="ECO:0000256" key="6">
    <source>
        <dbReference type="ARBA" id="ARBA00013321"/>
    </source>
</evidence>
<protein>
    <recommendedName>
        <fullName evidence="6">2-oxoglutarate dehydrogenase E1 component</fullName>
        <ecNumber evidence="5">1.2.4.2</ecNumber>
    </recommendedName>
    <alternativeName>
        <fullName evidence="10">Alpha-ketoglutarate dehydrogenase</fullName>
    </alternativeName>
</protein>
<dbReference type="PANTHER" id="PTHR23152:SF4">
    <property type="entry name" value="2-OXOADIPATE DEHYDROGENASE COMPLEX COMPONENT E1"/>
    <property type="match status" value="1"/>
</dbReference>
<dbReference type="SMART" id="SM00861">
    <property type="entry name" value="Transket_pyr"/>
    <property type="match status" value="1"/>
</dbReference>
<dbReference type="FunFam" id="3.40.50.970:FF:000036">
    <property type="entry name" value="2-oxoglutarate dehydrogenase E1 component"/>
    <property type="match status" value="1"/>
</dbReference>
<dbReference type="InterPro" id="IPR042179">
    <property type="entry name" value="KGD_C_sf"/>
</dbReference>
<dbReference type="InterPro" id="IPR005475">
    <property type="entry name" value="Transketolase-like_Pyr-bd"/>
</dbReference>
<name>A0A512DVC6_9PROT</name>
<dbReference type="InterPro" id="IPR031717">
    <property type="entry name" value="ODO-1/KGD_C"/>
</dbReference>
<evidence type="ECO:0000256" key="1">
    <source>
        <dbReference type="ARBA" id="ARBA00001964"/>
    </source>
</evidence>